<reference evidence="2 3" key="1">
    <citation type="submission" date="2013-01" db="EMBL/GenBank/DDBJ databases">
        <title>Whole genome shotgun sequence of Gordonia soli NBRC 108243.</title>
        <authorList>
            <person name="Isaki-Nakamura S."/>
            <person name="Hosoyama A."/>
            <person name="Tsuchikane K."/>
            <person name="Ando Y."/>
            <person name="Baba S."/>
            <person name="Ohji S."/>
            <person name="Hamada M."/>
            <person name="Tamura T."/>
            <person name="Yamazoe A."/>
            <person name="Yamazaki S."/>
            <person name="Fujita N."/>
        </authorList>
    </citation>
    <scope>NUCLEOTIDE SEQUENCE [LARGE SCALE GENOMIC DNA]</scope>
    <source>
        <strain evidence="2 3">NBRC 108243</strain>
    </source>
</reference>
<dbReference type="Proteomes" id="UP000011666">
    <property type="component" value="Unassembled WGS sequence"/>
</dbReference>
<dbReference type="SUPFAM" id="SSF102588">
    <property type="entry name" value="LmbE-like"/>
    <property type="match status" value="1"/>
</dbReference>
<gene>
    <name evidence="2" type="primary">mshB</name>
    <name evidence="2" type="ORF">GS4_26_01130</name>
</gene>
<comment type="caution">
    <text evidence="2">The sequence shown here is derived from an EMBL/GenBank/DDBJ whole genome shotgun (WGS) entry which is preliminary data.</text>
</comment>
<dbReference type="InterPro" id="IPR003737">
    <property type="entry name" value="GlcNAc_PI_deacetylase-related"/>
</dbReference>
<dbReference type="RefSeq" id="WP_007622967.1">
    <property type="nucleotide sequence ID" value="NZ_BANX01000026.1"/>
</dbReference>
<dbReference type="InterPro" id="IPR024078">
    <property type="entry name" value="LmbE-like_dom_sf"/>
</dbReference>
<dbReference type="GO" id="GO:0016137">
    <property type="term" value="P:glycoside metabolic process"/>
    <property type="evidence" value="ECO:0007669"/>
    <property type="project" value="UniProtKB-ARBA"/>
</dbReference>
<dbReference type="STRING" id="1223545.GS4_26_01130"/>
<dbReference type="GO" id="GO:0016811">
    <property type="term" value="F:hydrolase activity, acting on carbon-nitrogen (but not peptide) bonds, in linear amides"/>
    <property type="evidence" value="ECO:0007669"/>
    <property type="project" value="TreeGrafter"/>
</dbReference>
<dbReference type="OrthoDB" id="158614at2"/>
<accession>M0QLW4</accession>
<proteinExistence type="predicted"/>
<evidence type="ECO:0000313" key="3">
    <source>
        <dbReference type="Proteomes" id="UP000011666"/>
    </source>
</evidence>
<name>M0QLW4_9ACTN</name>
<sequence length="252" mass="27846">MSPPRLLFVHAHPDDESLWTGGTIARHIDRGGEVDLVTCTWDEGTHRHGELLAATKALGMGREPIMLGYADAQVPESAPDSERFCDVAFNDQVRELVTIIRRLRPEAVVTYDPIGVYGHPDHVHAHRLAVAAAEASGVGGLHRSAGLPWQVGSVYQVTIPGWMLDIIWPEVFGDTPRDAMPGTPDSDIAVTNDVSAWRDRKFAAIEAHRSEIDRSRTLSLLMNMPTDRRNLLLDSECYIRRDLTAGGADLVW</sequence>
<keyword evidence="3" id="KW-1185">Reference proteome</keyword>
<organism evidence="2 3">
    <name type="scientific">Gordonia soli NBRC 108243</name>
    <dbReference type="NCBI Taxonomy" id="1223545"/>
    <lineage>
        <taxon>Bacteria</taxon>
        <taxon>Bacillati</taxon>
        <taxon>Actinomycetota</taxon>
        <taxon>Actinomycetes</taxon>
        <taxon>Mycobacteriales</taxon>
        <taxon>Gordoniaceae</taxon>
        <taxon>Gordonia</taxon>
    </lineage>
</organism>
<protein>
    <submittedName>
        <fullName evidence="2">N-acetyl-1-D-myo-Inosityl-2-amino-2-deoxy-alpha-D-glucopyranoside deacetylase MshB</fullName>
    </submittedName>
</protein>
<keyword evidence="1" id="KW-0862">Zinc</keyword>
<evidence type="ECO:0000256" key="1">
    <source>
        <dbReference type="ARBA" id="ARBA00022833"/>
    </source>
</evidence>
<dbReference type="PANTHER" id="PTHR12993">
    <property type="entry name" value="N-ACETYLGLUCOSAMINYL-PHOSPHATIDYLINOSITOL DE-N-ACETYLASE-RELATED"/>
    <property type="match status" value="1"/>
</dbReference>
<dbReference type="Pfam" id="PF02585">
    <property type="entry name" value="PIG-L"/>
    <property type="match status" value="1"/>
</dbReference>
<dbReference type="PANTHER" id="PTHR12993:SF26">
    <property type="entry name" value="1D-MYO-INOSITOL 2-ACETAMIDO-2-DEOXY-ALPHA-D-GLUCOPYRANOSIDE DEACETYLASE"/>
    <property type="match status" value="1"/>
</dbReference>
<dbReference type="AlphaFoldDB" id="M0QLW4"/>
<dbReference type="EMBL" id="BANX01000026">
    <property type="protein sequence ID" value="GAC69665.1"/>
    <property type="molecule type" value="Genomic_DNA"/>
</dbReference>
<dbReference type="Gene3D" id="3.40.50.10320">
    <property type="entry name" value="LmbE-like"/>
    <property type="match status" value="1"/>
</dbReference>
<dbReference type="eggNOG" id="COG2120">
    <property type="taxonomic scope" value="Bacteria"/>
</dbReference>
<evidence type="ECO:0000313" key="2">
    <source>
        <dbReference type="EMBL" id="GAC69665.1"/>
    </source>
</evidence>